<dbReference type="OMA" id="YCCEMNF"/>
<comment type="caution">
    <text evidence="5">The sequence shown here is derived from an EMBL/GenBank/DDBJ whole genome shotgun (WGS) entry which is preliminary data.</text>
</comment>
<evidence type="ECO:0000313" key="5">
    <source>
        <dbReference type="EMBL" id="KPI86293.1"/>
    </source>
</evidence>
<dbReference type="AlphaFoldDB" id="A0A0N1PBF7"/>
<dbReference type="GO" id="GO:0000398">
    <property type="term" value="P:mRNA splicing, via spliceosome"/>
    <property type="evidence" value="ECO:0007669"/>
    <property type="project" value="TreeGrafter"/>
</dbReference>
<evidence type="ECO:0000313" key="6">
    <source>
        <dbReference type="Proteomes" id="UP000038009"/>
    </source>
</evidence>
<accession>A0A0N1PBF7</accession>
<comment type="similarity">
    <text evidence="2">Belongs to the BUD31 (G10) family.</text>
</comment>
<organism evidence="5 6">
    <name type="scientific">Leptomonas seymouri</name>
    <dbReference type="NCBI Taxonomy" id="5684"/>
    <lineage>
        <taxon>Eukaryota</taxon>
        <taxon>Discoba</taxon>
        <taxon>Euglenozoa</taxon>
        <taxon>Kinetoplastea</taxon>
        <taxon>Metakinetoplastina</taxon>
        <taxon>Trypanosomatida</taxon>
        <taxon>Trypanosomatidae</taxon>
        <taxon>Leishmaniinae</taxon>
        <taxon>Leptomonas</taxon>
    </lineage>
</organism>
<keyword evidence="3" id="KW-0539">Nucleus</keyword>
<proteinExistence type="inferred from homology"/>
<dbReference type="Pfam" id="PF01125">
    <property type="entry name" value="BUD31"/>
    <property type="match status" value="1"/>
</dbReference>
<comment type="subcellular location">
    <subcellularLocation>
        <location evidence="1">Nucleus</location>
    </subcellularLocation>
</comment>
<dbReference type="PANTHER" id="PTHR19411:SF0">
    <property type="entry name" value="PROTEIN BUD31 HOMOLOG"/>
    <property type="match status" value="1"/>
</dbReference>
<keyword evidence="6" id="KW-1185">Reference proteome</keyword>
<dbReference type="OrthoDB" id="277109at2759"/>
<name>A0A0N1PBF7_LEPSE</name>
<dbReference type="InterPro" id="IPR001748">
    <property type="entry name" value="BUD31"/>
</dbReference>
<protein>
    <recommendedName>
        <fullName evidence="7">G10 protein</fullName>
    </recommendedName>
</protein>
<dbReference type="VEuPathDB" id="TriTrypDB:Lsey_0138_0080"/>
<feature type="compositionally biased region" description="Low complexity" evidence="4">
    <location>
        <begin position="86"/>
        <end position="100"/>
    </location>
</feature>
<feature type="compositionally biased region" description="Basic and acidic residues" evidence="4">
    <location>
        <begin position="21"/>
        <end position="38"/>
    </location>
</feature>
<reference evidence="5 6" key="1">
    <citation type="journal article" date="2015" name="PLoS Pathog.">
        <title>Leptomonas seymouri: Adaptations to the Dixenous Life Cycle Analyzed by Genome Sequencing, Transcriptome Profiling and Co-infection with Leishmania donovani.</title>
        <authorList>
            <person name="Kraeva N."/>
            <person name="Butenko A."/>
            <person name="Hlavacova J."/>
            <person name="Kostygov A."/>
            <person name="Myskova J."/>
            <person name="Grybchuk D."/>
            <person name="Lestinova T."/>
            <person name="Votypka J."/>
            <person name="Volf P."/>
            <person name="Opperdoes F."/>
            <person name="Flegontov P."/>
            <person name="Lukes J."/>
            <person name="Yurchenko V."/>
        </authorList>
    </citation>
    <scope>NUCLEOTIDE SEQUENCE [LARGE SCALE GENOMIC DNA]</scope>
    <source>
        <strain evidence="5 6">ATCC 30220</strain>
    </source>
</reference>
<dbReference type="Proteomes" id="UP000038009">
    <property type="component" value="Unassembled WGS sequence"/>
</dbReference>
<dbReference type="EMBL" id="LJSK01000138">
    <property type="protein sequence ID" value="KPI86293.1"/>
    <property type="molecule type" value="Genomic_DNA"/>
</dbReference>
<evidence type="ECO:0000256" key="1">
    <source>
        <dbReference type="ARBA" id="ARBA00004123"/>
    </source>
</evidence>
<evidence type="ECO:0000256" key="4">
    <source>
        <dbReference type="SAM" id="MobiDB-lite"/>
    </source>
</evidence>
<feature type="region of interest" description="Disordered" evidence="4">
    <location>
        <begin position="1"/>
        <end position="100"/>
    </location>
</feature>
<gene>
    <name evidence="5" type="ORF">ABL78_4640</name>
</gene>
<evidence type="ECO:0000256" key="3">
    <source>
        <dbReference type="ARBA" id="ARBA00023242"/>
    </source>
</evidence>
<dbReference type="GO" id="GO:0005681">
    <property type="term" value="C:spliceosomal complex"/>
    <property type="evidence" value="ECO:0007669"/>
    <property type="project" value="TreeGrafter"/>
</dbReference>
<evidence type="ECO:0000256" key="2">
    <source>
        <dbReference type="ARBA" id="ARBA00005287"/>
    </source>
</evidence>
<sequence>MPLIRPGMRKPPPGFDVIQAKLEEFEEAMKRATQEESKGVVGHTTRPRRAETASHKRPRESEDQDTATVNELGNEAKTDQGEESATDASASPSSSLAVAATEDAPVPPLWRMATINHARTRYVFLAYTKQRIISKEVYDYCVEMQLIDSGLARRWRLPGYERLCCTACGVPGAASLAASVTSKYALRDKPERRLSASPPPFAALNKVSEDKATCICRVPAAQRKNKSFVACAVCGCKGCCSADVPAVKPASENDASS</sequence>
<evidence type="ECO:0008006" key="7">
    <source>
        <dbReference type="Google" id="ProtNLM"/>
    </source>
</evidence>
<dbReference type="PANTHER" id="PTHR19411">
    <property type="entry name" value="PROTEIN BUD31-RELATED"/>
    <property type="match status" value="1"/>
</dbReference>